<evidence type="ECO:0000259" key="5">
    <source>
        <dbReference type="PROSITE" id="PS50010"/>
    </source>
</evidence>
<feature type="region of interest" description="Disordered" evidence="3">
    <location>
        <begin position="253"/>
        <end position="282"/>
    </location>
</feature>
<dbReference type="InterPro" id="IPR035899">
    <property type="entry name" value="DBL_dom_sf"/>
</dbReference>
<organism evidence="6 7">
    <name type="scientific">Hondaea fermentalgiana</name>
    <dbReference type="NCBI Taxonomy" id="2315210"/>
    <lineage>
        <taxon>Eukaryota</taxon>
        <taxon>Sar</taxon>
        <taxon>Stramenopiles</taxon>
        <taxon>Bigyra</taxon>
        <taxon>Labyrinthulomycetes</taxon>
        <taxon>Thraustochytrida</taxon>
        <taxon>Thraustochytriidae</taxon>
        <taxon>Hondaea</taxon>
    </lineage>
</organism>
<dbReference type="InParanoid" id="A0A2R5GJP0"/>
<evidence type="ECO:0000259" key="4">
    <source>
        <dbReference type="PROSITE" id="PS50002"/>
    </source>
</evidence>
<dbReference type="Proteomes" id="UP000241890">
    <property type="component" value="Unassembled WGS sequence"/>
</dbReference>
<dbReference type="PROSITE" id="PS50002">
    <property type="entry name" value="SH3"/>
    <property type="match status" value="1"/>
</dbReference>
<feature type="region of interest" description="Disordered" evidence="3">
    <location>
        <begin position="1"/>
        <end position="47"/>
    </location>
</feature>
<dbReference type="AlphaFoldDB" id="A0A2R5GJP0"/>
<dbReference type="OrthoDB" id="9905444at2759"/>
<feature type="domain" description="SH3" evidence="4">
    <location>
        <begin position="52"/>
        <end position="129"/>
    </location>
</feature>
<feature type="compositionally biased region" description="Low complexity" evidence="3">
    <location>
        <begin position="661"/>
        <end position="673"/>
    </location>
</feature>
<dbReference type="SUPFAM" id="SSF50044">
    <property type="entry name" value="SH3-domain"/>
    <property type="match status" value="1"/>
</dbReference>
<dbReference type="Gene3D" id="1.20.900.10">
    <property type="entry name" value="Dbl homology (DH) domain"/>
    <property type="match status" value="1"/>
</dbReference>
<comment type="caution">
    <text evidence="6">The sequence shown here is derived from an EMBL/GenBank/DDBJ whole genome shotgun (WGS) entry which is preliminary data.</text>
</comment>
<dbReference type="PANTHER" id="PTHR12673">
    <property type="entry name" value="FACIOGENITAL DYSPLASIA PROTEIN"/>
    <property type="match status" value="1"/>
</dbReference>
<dbReference type="SUPFAM" id="SSF50729">
    <property type="entry name" value="PH domain-like"/>
    <property type="match status" value="1"/>
</dbReference>
<protein>
    <submittedName>
        <fullName evidence="6">FYVE, RhoGEF and PH domain-containing protein 2</fullName>
    </submittedName>
</protein>
<dbReference type="SMART" id="SM00326">
    <property type="entry name" value="SH3"/>
    <property type="match status" value="1"/>
</dbReference>
<gene>
    <name evidence="6" type="ORF">FCC1311_042972</name>
</gene>
<dbReference type="PANTHER" id="PTHR12673:SF159">
    <property type="entry name" value="LD03170P"/>
    <property type="match status" value="1"/>
</dbReference>
<dbReference type="InterPro" id="IPR011993">
    <property type="entry name" value="PH-like_dom_sf"/>
</dbReference>
<evidence type="ECO:0000256" key="2">
    <source>
        <dbReference type="PROSITE-ProRule" id="PRU00192"/>
    </source>
</evidence>
<feature type="domain" description="DH" evidence="5">
    <location>
        <begin position="177"/>
        <end position="439"/>
    </location>
</feature>
<dbReference type="GO" id="GO:0005737">
    <property type="term" value="C:cytoplasm"/>
    <property type="evidence" value="ECO:0007669"/>
    <property type="project" value="TreeGrafter"/>
</dbReference>
<dbReference type="Gene3D" id="2.30.30.40">
    <property type="entry name" value="SH3 Domains"/>
    <property type="match status" value="1"/>
</dbReference>
<dbReference type="Pfam" id="PF00621">
    <property type="entry name" value="RhoGEF"/>
    <property type="match status" value="1"/>
</dbReference>
<reference evidence="6 7" key="1">
    <citation type="submission" date="2017-12" db="EMBL/GenBank/DDBJ databases">
        <title>Sequencing, de novo assembly and annotation of complete genome of a new Thraustochytrid species, strain FCC1311.</title>
        <authorList>
            <person name="Sedici K."/>
            <person name="Godart F."/>
            <person name="Aiese Cigliano R."/>
            <person name="Sanseverino W."/>
            <person name="Barakat M."/>
            <person name="Ortet P."/>
            <person name="Marechal E."/>
            <person name="Cagnac O."/>
            <person name="Amato A."/>
        </authorList>
    </citation>
    <scope>NUCLEOTIDE SEQUENCE [LARGE SCALE GENOMIC DNA]</scope>
</reference>
<dbReference type="InterPro" id="IPR001452">
    <property type="entry name" value="SH3_domain"/>
</dbReference>
<evidence type="ECO:0000256" key="3">
    <source>
        <dbReference type="SAM" id="MobiDB-lite"/>
    </source>
</evidence>
<keyword evidence="7" id="KW-1185">Reference proteome</keyword>
<sequence length="734" mass="82777">MSADHSAPGTSGRNPIEEDDAQTSASSEGEDPADAEDDEERARQEKLQELRKSYKYARVLDPFDPWEQGYASESDEQSIYLKVEYDDVIEISQRGDNGWWEGSIFDQSRGRSVGEPGKFPADFVQPVPDPYWMEGDDELEAAESSGLGAGSEENRSAAEAASEAAKVMHKRWRNANRLFLALLELVTNEFKYVLSLQICYEVYIEGILDAFGEEYVGSLFPSWQRIWQCHEDILHGLADASRATWKRLLRFPDKSSPRSASGSSKREHNRRQSVGAPMGKLKNNTSEMCTLAEELDAIQAWHDENVLEDEASLSEDDLQHFLKLLGDWSVQVCHALETMAGKLKMSSVYIRNYNDALRLYDIWTRQVKGFPEKIYELEQNPKANKLNLSSYLIKPVQHVCRYPLLVREVHKYAADDASKDAILQCQERLIEVTTEVNSLQDDANPSDLSLTLQDLRNGLRYPNEKVHATVDNILRKDTTQLMKIGVVHIVQAGKGLILKALKTGDAGAPYECFLMNSVLLLTERHQNILSKNRFKLRCYVDVKCVGVSGVIESHDSRMFGFSTQTDDDPNPFSGSLMSKPSKWVFRVGSIAERDAWLRNLEQAMYISRGISSSGSSPKGQGMYDTATAALNAAQSSRTPSVRSIATAPASVVAGIFGQRSQHQQPQQHQQHQHQQQDNRPDNAQYNSMKDRQNTLQNAHPSYLMQLTNEDPILNELKTRLKQKQSKQSMIDELM</sequence>
<dbReference type="InterPro" id="IPR000219">
    <property type="entry name" value="DH_dom"/>
</dbReference>
<evidence type="ECO:0000256" key="1">
    <source>
        <dbReference type="ARBA" id="ARBA00022443"/>
    </source>
</evidence>
<name>A0A2R5GJP0_9STRA</name>
<dbReference type="GO" id="GO:0005085">
    <property type="term" value="F:guanyl-nucleotide exchange factor activity"/>
    <property type="evidence" value="ECO:0007669"/>
    <property type="project" value="InterPro"/>
</dbReference>
<evidence type="ECO:0000313" key="6">
    <source>
        <dbReference type="EMBL" id="GBG28074.1"/>
    </source>
</evidence>
<dbReference type="InterPro" id="IPR051092">
    <property type="entry name" value="FYVE_RhoGEF_PH"/>
</dbReference>
<dbReference type="EMBL" id="BEYU01000039">
    <property type="protein sequence ID" value="GBG28074.1"/>
    <property type="molecule type" value="Genomic_DNA"/>
</dbReference>
<proteinExistence type="predicted"/>
<keyword evidence="1 2" id="KW-0728">SH3 domain</keyword>
<feature type="region of interest" description="Disordered" evidence="3">
    <location>
        <begin position="658"/>
        <end position="686"/>
    </location>
</feature>
<dbReference type="SMART" id="SM00325">
    <property type="entry name" value="RhoGEF"/>
    <property type="match status" value="1"/>
</dbReference>
<dbReference type="Gene3D" id="2.30.29.30">
    <property type="entry name" value="Pleckstrin-homology domain (PH domain)/Phosphotyrosine-binding domain (PTB)"/>
    <property type="match status" value="1"/>
</dbReference>
<feature type="compositionally biased region" description="Acidic residues" evidence="3">
    <location>
        <begin position="28"/>
        <end position="39"/>
    </location>
</feature>
<evidence type="ECO:0000313" key="7">
    <source>
        <dbReference type="Proteomes" id="UP000241890"/>
    </source>
</evidence>
<dbReference type="SUPFAM" id="SSF48065">
    <property type="entry name" value="DBL homology domain (DH-domain)"/>
    <property type="match status" value="1"/>
</dbReference>
<accession>A0A2R5GJP0</accession>
<dbReference type="PROSITE" id="PS50010">
    <property type="entry name" value="DH_2"/>
    <property type="match status" value="1"/>
</dbReference>
<dbReference type="InterPro" id="IPR036028">
    <property type="entry name" value="SH3-like_dom_sf"/>
</dbReference>